<reference evidence="4 5" key="1">
    <citation type="submission" date="2016-10" db="EMBL/GenBank/DDBJ databases">
        <title>Draft genome sequence of Coniochaeta ligniaria NRRL30616, a lignocellulolytic fungus for bioabatement of inhibitors in plant biomass hydrolysates.</title>
        <authorList>
            <consortium name="DOE Joint Genome Institute"/>
            <person name="Jimenez D.J."/>
            <person name="Hector R.E."/>
            <person name="Riley R."/>
            <person name="Sun H."/>
            <person name="Grigoriev I.V."/>
            <person name="Van Elsas J.D."/>
            <person name="Nichols N.N."/>
        </authorList>
    </citation>
    <scope>NUCLEOTIDE SEQUENCE [LARGE SCALE GENOMIC DNA]</scope>
    <source>
        <strain evidence="4 5">NRRL 30616</strain>
    </source>
</reference>
<feature type="domain" description="HAM1-like C-terminal" evidence="2">
    <location>
        <begin position="644"/>
        <end position="802"/>
    </location>
</feature>
<dbReference type="Pfam" id="PF14613">
    <property type="entry name" value="HAM1_C"/>
    <property type="match status" value="1"/>
</dbReference>
<evidence type="ECO:0000259" key="2">
    <source>
        <dbReference type="Pfam" id="PF14613"/>
    </source>
</evidence>
<gene>
    <name evidence="4" type="ORF">CONLIGDRAFT_677259</name>
</gene>
<feature type="compositionally biased region" description="Polar residues" evidence="1">
    <location>
        <begin position="819"/>
        <end position="839"/>
    </location>
</feature>
<dbReference type="OrthoDB" id="19394at2759"/>
<keyword evidence="5" id="KW-1185">Reference proteome</keyword>
<evidence type="ECO:0000313" key="5">
    <source>
        <dbReference type="Proteomes" id="UP000182658"/>
    </source>
</evidence>
<dbReference type="PANTHER" id="PTHR31138">
    <property type="entry name" value="CHROMOSOME 19, WHOLE GENOME SHOTGUN SEQUENCE"/>
    <property type="match status" value="1"/>
</dbReference>
<organism evidence="4 5">
    <name type="scientific">Coniochaeta ligniaria NRRL 30616</name>
    <dbReference type="NCBI Taxonomy" id="1408157"/>
    <lineage>
        <taxon>Eukaryota</taxon>
        <taxon>Fungi</taxon>
        <taxon>Dikarya</taxon>
        <taxon>Ascomycota</taxon>
        <taxon>Pezizomycotina</taxon>
        <taxon>Sordariomycetes</taxon>
        <taxon>Sordariomycetidae</taxon>
        <taxon>Coniochaetales</taxon>
        <taxon>Coniochaetaceae</taxon>
        <taxon>Coniochaeta</taxon>
    </lineage>
</organism>
<dbReference type="Pfam" id="PF19343">
    <property type="entry name" value="HAM1_N"/>
    <property type="match status" value="1"/>
</dbReference>
<dbReference type="PANTHER" id="PTHR31138:SF1">
    <property type="entry name" value="PDZ DOMAIN-CONTAINING PROTEIN"/>
    <property type="match status" value="1"/>
</dbReference>
<accession>A0A1J7J263</accession>
<evidence type="ECO:0000259" key="3">
    <source>
        <dbReference type="Pfam" id="PF19343"/>
    </source>
</evidence>
<feature type="compositionally biased region" description="Basic and acidic residues" evidence="1">
    <location>
        <begin position="174"/>
        <end position="205"/>
    </location>
</feature>
<dbReference type="InterPro" id="IPR027842">
    <property type="entry name" value="HAM1-like_C"/>
</dbReference>
<protein>
    <submittedName>
        <fullName evidence="4">Uncharacterized protein</fullName>
    </submittedName>
</protein>
<dbReference type="InParanoid" id="A0A1J7J263"/>
<feature type="compositionally biased region" description="Polar residues" evidence="1">
    <location>
        <begin position="223"/>
        <end position="237"/>
    </location>
</feature>
<evidence type="ECO:0000256" key="1">
    <source>
        <dbReference type="SAM" id="MobiDB-lite"/>
    </source>
</evidence>
<feature type="domain" description="HAM1-like N-terminal" evidence="3">
    <location>
        <begin position="7"/>
        <end position="632"/>
    </location>
</feature>
<feature type="region of interest" description="Disordered" evidence="1">
    <location>
        <begin position="170"/>
        <end position="293"/>
    </location>
</feature>
<feature type="region of interest" description="Disordered" evidence="1">
    <location>
        <begin position="796"/>
        <end position="839"/>
    </location>
</feature>
<name>A0A1J7J263_9PEZI</name>
<dbReference type="AlphaFoldDB" id="A0A1J7J263"/>
<dbReference type="STRING" id="1408157.A0A1J7J263"/>
<feature type="compositionally biased region" description="Basic and acidic residues" evidence="1">
    <location>
        <begin position="281"/>
        <end position="293"/>
    </location>
</feature>
<proteinExistence type="predicted"/>
<dbReference type="EMBL" id="KV875094">
    <property type="protein sequence ID" value="OIW33475.1"/>
    <property type="molecule type" value="Genomic_DNA"/>
</dbReference>
<dbReference type="Gene3D" id="3.15.10.10">
    <property type="entry name" value="Bactericidal permeability-increasing protein, domain 1"/>
    <property type="match status" value="1"/>
</dbReference>
<dbReference type="InterPro" id="IPR045967">
    <property type="entry name" value="HAM1-like_N"/>
</dbReference>
<evidence type="ECO:0000313" key="4">
    <source>
        <dbReference type="EMBL" id="OIW33475.1"/>
    </source>
</evidence>
<dbReference type="Proteomes" id="UP000182658">
    <property type="component" value="Unassembled WGS sequence"/>
</dbReference>
<sequence length="907" mass="100658">MATHGTPNVNKPTDLKKKEADVNRKLQIYGIISAFQNGKVPSNDQIDVALNSFLASRALSNPSNKLSAEGQALVADAREVVKQAKHLLLSKNEGNLLQDFIWQTQNFDPNAVGTPDAPIDKGTAKRHGEQALEGLRTLGTLLITNGQFRKLLNDAGVLFRDMAADAASKAANKARPDEDALRNIDRPAEDNTWHDAPDFSKENLKKQAQGVYGGNPKEDVKHATNQATSTAHPSGSNDPKDLAKTAARDQQQGGSSGVDARQGVSAGANALKQRVDANVNDDTKEDARRKKEEYKARTKEYFQQKVPEERRDQIIWRLKKMIVECQSHPDYQQAITTLLDLAEEYGDHAKNLGQQSTGTVKEARSGLVQAEEDLKTLLERFANGTSSDDLWDAIKVIYSDADRDPELKDWFKAMNGYIRRCLKEEGYILDEQSTQDWNRLYDHGNYLLRNKYRGHTDRIVDELKFLADQFDQDAQNKAFAASIEKLFKDLGQDENGKPTFKPHLVKDLSDVILPAIFENVAYIPVPRIEYTDPQFDAIIENLVLESDNFMPNVFEVANENYFRWGRKKIANKNKHAVEVKVAGVQMDLRDVSYHVKRKQGFPSMSDTGVCDVILAGEGFSFKLKMSTADAKDRQNFFKVDKVDVDVHNFNIKLKKSHHKLLFGMFKPVMLKVLRPALQKAVEKVIKDKIHELDGLLYQVKLEADRAADEVKNDPSQAQSIYSRYVTAAQNKFLKNKKKAEAVAADKKVNMAVTKEDSIFPQIHLPGGISSKATEYKELARKGDRWESPIFSIGSASRSTDIPAAPKVARKPHRTAEPNDVQQHSGFNEHNTGSGYNSSNQAASAIQGLSGGSGLGGYQATNNNFSAFPNGGTGTGYNTNPADYNKVNQGINPNTTHPAGANTSAPYS</sequence>
<feature type="compositionally biased region" description="Polar residues" evidence="1">
    <location>
        <begin position="885"/>
        <end position="907"/>
    </location>
</feature>
<feature type="region of interest" description="Disordered" evidence="1">
    <location>
        <begin position="877"/>
        <end position="907"/>
    </location>
</feature>
<feature type="compositionally biased region" description="Basic and acidic residues" evidence="1">
    <location>
        <begin position="238"/>
        <end position="247"/>
    </location>
</feature>